<dbReference type="Proteomes" id="UP000664169">
    <property type="component" value="Unassembled WGS sequence"/>
</dbReference>
<keyword evidence="2" id="KW-1185">Reference proteome</keyword>
<dbReference type="AlphaFoldDB" id="A0A8H3IEY1"/>
<protein>
    <submittedName>
        <fullName evidence="1">Uncharacterized protein</fullName>
    </submittedName>
</protein>
<comment type="caution">
    <text evidence="1">The sequence shown here is derived from an EMBL/GenBank/DDBJ whole genome shotgun (WGS) entry which is preliminary data.</text>
</comment>
<name>A0A8H3IEY1_9LECA</name>
<organism evidence="1 2">
    <name type="scientific">Gomphillus americanus</name>
    <dbReference type="NCBI Taxonomy" id="1940652"/>
    <lineage>
        <taxon>Eukaryota</taxon>
        <taxon>Fungi</taxon>
        <taxon>Dikarya</taxon>
        <taxon>Ascomycota</taxon>
        <taxon>Pezizomycotina</taxon>
        <taxon>Lecanoromycetes</taxon>
        <taxon>OSLEUM clade</taxon>
        <taxon>Ostropomycetidae</taxon>
        <taxon>Ostropales</taxon>
        <taxon>Graphidaceae</taxon>
        <taxon>Gomphilloideae</taxon>
        <taxon>Gomphillus</taxon>
    </lineage>
</organism>
<evidence type="ECO:0000313" key="2">
    <source>
        <dbReference type="Proteomes" id="UP000664169"/>
    </source>
</evidence>
<reference evidence="1" key="1">
    <citation type="submission" date="2021-03" db="EMBL/GenBank/DDBJ databases">
        <authorList>
            <person name="Tagirdzhanova G."/>
        </authorList>
    </citation>
    <scope>NUCLEOTIDE SEQUENCE</scope>
</reference>
<evidence type="ECO:0000313" key="1">
    <source>
        <dbReference type="EMBL" id="CAF9925537.1"/>
    </source>
</evidence>
<gene>
    <name evidence="1" type="ORF">GOMPHAMPRED_003921</name>
</gene>
<dbReference type="EMBL" id="CAJPDQ010000023">
    <property type="protein sequence ID" value="CAF9925537.1"/>
    <property type="molecule type" value="Genomic_DNA"/>
</dbReference>
<accession>A0A8H3IEY1</accession>
<sequence>MYIRSFIAGNFAGGFTWLIVATWKTWKATADSIKNLEESSKESALVVEKVLGKVNSTDEKLRFIKEKLDGHLNQLDWRVSSLEKTEKH</sequence>
<proteinExistence type="predicted"/>